<dbReference type="STRING" id="29332.AWH48_04975"/>
<dbReference type="InterPro" id="IPR009574">
    <property type="entry name" value="DUF1189"/>
</dbReference>
<feature type="transmembrane region" description="Helical" evidence="1">
    <location>
        <begin position="155"/>
        <end position="173"/>
    </location>
</feature>
<evidence type="ECO:0000256" key="1">
    <source>
        <dbReference type="SAM" id="Phobius"/>
    </source>
</evidence>
<evidence type="ECO:0008006" key="6">
    <source>
        <dbReference type="Google" id="ProtNLM"/>
    </source>
</evidence>
<feature type="transmembrane region" description="Helical" evidence="1">
    <location>
        <begin position="31"/>
        <end position="52"/>
    </location>
</feature>
<dbReference type="EMBL" id="LQWY01000005">
    <property type="protein sequence ID" value="OAH62840.1"/>
    <property type="molecule type" value="Genomic_DNA"/>
</dbReference>
<evidence type="ECO:0000313" key="3">
    <source>
        <dbReference type="EMBL" id="OAH62840.1"/>
    </source>
</evidence>
<dbReference type="Proteomes" id="UP000076935">
    <property type="component" value="Unassembled WGS sequence"/>
</dbReference>
<gene>
    <name evidence="2" type="ORF">AWH48_04975</name>
    <name evidence="3" type="ORF">AWH49_09255</name>
</gene>
<proteinExistence type="predicted"/>
<dbReference type="RefSeq" id="WP_018393940.1">
    <property type="nucleotide sequence ID" value="NZ_JBCNAN010000033.1"/>
</dbReference>
<protein>
    <recommendedName>
        <fullName evidence="6">4-hydroxy-3-methylbut-2-en-1-yl diphosphate synthase</fullName>
    </recommendedName>
</protein>
<comment type="caution">
    <text evidence="3">The sequence shown here is derived from an EMBL/GenBank/DDBJ whole genome shotgun (WGS) entry which is preliminary data.</text>
</comment>
<evidence type="ECO:0000313" key="4">
    <source>
        <dbReference type="Proteomes" id="UP000076935"/>
    </source>
</evidence>
<reference evidence="4 5" key="1">
    <citation type="submission" date="2016-01" db="EMBL/GenBank/DDBJ databases">
        <title>Investigation of taxonomic status of Bacillus aminovorans.</title>
        <authorList>
            <person name="Verma A."/>
            <person name="Pal Y."/>
            <person name="Krishnamurthi S."/>
        </authorList>
    </citation>
    <scope>NUCLEOTIDE SEQUENCE [LARGE SCALE GENOMIC DNA]</scope>
    <source>
        <strain evidence="3 4">DSM 1314</strain>
        <strain evidence="2 5">DSM 4337</strain>
    </source>
</reference>
<feature type="transmembrane region" description="Helical" evidence="1">
    <location>
        <begin position="89"/>
        <end position="117"/>
    </location>
</feature>
<name>A0A177LAQ0_9BACI</name>
<keyword evidence="4" id="KW-1185">Reference proteome</keyword>
<dbReference type="EMBL" id="LQWZ01000023">
    <property type="protein sequence ID" value="OAH56027.1"/>
    <property type="molecule type" value="Genomic_DNA"/>
</dbReference>
<evidence type="ECO:0000313" key="2">
    <source>
        <dbReference type="EMBL" id="OAH56027.1"/>
    </source>
</evidence>
<accession>A0A177LAQ0</accession>
<evidence type="ECO:0000313" key="5">
    <source>
        <dbReference type="Proteomes" id="UP000077271"/>
    </source>
</evidence>
<dbReference type="OrthoDB" id="1903376at2"/>
<dbReference type="Proteomes" id="UP000077271">
    <property type="component" value="Unassembled WGS sequence"/>
</dbReference>
<sequence length="178" mass="20103">MSIFKQFIKSLHSSKYIAAFRMQGIGKTINYLFFLALIMCIPMIVYMVLYAIGGNESARAVIEAKLPILTMENDLLEANSFILLPAVLIMYYLFVSFILFVKVSIFGGVGLWLAHILKKRAEYRHTFRMSAYAVTLPTLLITITELIGLTMPSGYLFDWIITSTMLIMAIRCLPGAPK</sequence>
<keyword evidence="1" id="KW-1133">Transmembrane helix</keyword>
<keyword evidence="1" id="KW-0812">Transmembrane</keyword>
<organism evidence="3 4">
    <name type="scientific">Domibacillus aminovorans</name>
    <dbReference type="NCBI Taxonomy" id="29332"/>
    <lineage>
        <taxon>Bacteria</taxon>
        <taxon>Bacillati</taxon>
        <taxon>Bacillota</taxon>
        <taxon>Bacilli</taxon>
        <taxon>Bacillales</taxon>
        <taxon>Bacillaceae</taxon>
        <taxon>Domibacillus</taxon>
    </lineage>
</organism>
<keyword evidence="1" id="KW-0472">Membrane</keyword>
<dbReference type="AlphaFoldDB" id="A0A177LAQ0"/>
<dbReference type="Pfam" id="PF06691">
    <property type="entry name" value="DUF1189"/>
    <property type="match status" value="1"/>
</dbReference>
<feature type="transmembrane region" description="Helical" evidence="1">
    <location>
        <begin position="129"/>
        <end position="149"/>
    </location>
</feature>